<dbReference type="EMBL" id="EQ973837">
    <property type="protein sequence ID" value="EEF42958.1"/>
    <property type="molecule type" value="Genomic_DNA"/>
</dbReference>
<dbReference type="STRING" id="3988.B9S0M5"/>
<dbReference type="SUPFAM" id="SSF53335">
    <property type="entry name" value="S-adenosyl-L-methionine-dependent methyltransferases"/>
    <property type="match status" value="1"/>
</dbReference>
<reference evidence="5" key="1">
    <citation type="journal article" date="2010" name="Nat. Biotechnol.">
        <title>Draft genome sequence of the oilseed species Ricinus communis.</title>
        <authorList>
            <person name="Chan A.P."/>
            <person name="Crabtree J."/>
            <person name="Zhao Q."/>
            <person name="Lorenzi H."/>
            <person name="Orvis J."/>
            <person name="Puiu D."/>
            <person name="Melake-Berhan A."/>
            <person name="Jones K.M."/>
            <person name="Redman J."/>
            <person name="Chen G."/>
            <person name="Cahoon E.B."/>
            <person name="Gedil M."/>
            <person name="Stanke M."/>
            <person name="Haas B.J."/>
            <person name="Wortman J.R."/>
            <person name="Fraser-Liggett C.M."/>
            <person name="Ravel J."/>
            <person name="Rabinowicz P.D."/>
        </authorList>
    </citation>
    <scope>NUCLEOTIDE SEQUENCE [LARGE SCALE GENOMIC DNA]</scope>
    <source>
        <strain evidence="5">cv. Hale</strain>
    </source>
</reference>
<dbReference type="GO" id="GO:0008757">
    <property type="term" value="F:S-adenosylmethionine-dependent methyltransferase activity"/>
    <property type="evidence" value="ECO:0007669"/>
    <property type="project" value="InterPro"/>
</dbReference>
<dbReference type="OrthoDB" id="1076011at2759"/>
<feature type="domain" description="Methyltransferase type 11" evidence="2">
    <location>
        <begin position="148"/>
        <end position="187"/>
    </location>
</feature>
<evidence type="ECO:0000313" key="4">
    <source>
        <dbReference type="EMBL" id="EEF42958.1"/>
    </source>
</evidence>
<feature type="transmembrane region" description="Helical" evidence="1">
    <location>
        <begin position="20"/>
        <end position="40"/>
    </location>
</feature>
<feature type="domain" description="DUF7870" evidence="3">
    <location>
        <begin position="375"/>
        <end position="458"/>
    </location>
</feature>
<dbReference type="Proteomes" id="UP000008311">
    <property type="component" value="Unassembled WGS sequence"/>
</dbReference>
<protein>
    <submittedName>
        <fullName evidence="4">Uncharacterized protein</fullName>
    </submittedName>
</protein>
<dbReference type="InterPro" id="IPR029063">
    <property type="entry name" value="SAM-dependent_MTases_sf"/>
</dbReference>
<gene>
    <name evidence="4" type="ORF">RCOM_1356410</name>
</gene>
<keyword evidence="1" id="KW-0812">Transmembrane</keyword>
<keyword evidence="1" id="KW-1133">Transmembrane helix</keyword>
<dbReference type="AlphaFoldDB" id="B9S0M5"/>
<accession>B9S0M5</accession>
<dbReference type="InParanoid" id="B9S0M5"/>
<dbReference type="PANTHER" id="PTHR47291:SF1">
    <property type="entry name" value="PEPTIDE UPSTREAM PROTEIN"/>
    <property type="match status" value="1"/>
</dbReference>
<proteinExistence type="predicted"/>
<evidence type="ECO:0000256" key="1">
    <source>
        <dbReference type="SAM" id="Phobius"/>
    </source>
</evidence>
<dbReference type="InterPro" id="IPR057192">
    <property type="entry name" value="DUF7870"/>
</dbReference>
<sequence length="460" mass="51687">MDLKASTLQILGGSIARRLLVRAFMLASALSIFPLVQLIIGSDPILLDSVKFHECDVPFTIKSKNLFQNRFLKPIWNSFECKEYVNLTTDVVRELMSKQLLLDYSAKALCVGEGSASAVYALRELGFVNACGAHRHPFFSLKHRKFVYELQYADNFFDFVFSRDLDEVSVPAILVLEIERVLKPGGIGAMLVGVNGLNPNGLIRSATPVSSLLKASNVVHVGYVQKYTLVVFQKRIEEVGYFERFVLPADCQSVMSNRPFMEQIEPLMENKERGFENKIAYLPSFLDVASRKTLVYVEIGASERLNSSVSNWFLPSYPVDHKAFNVYFVDHNTTVLLSCVKKPGVTFIYYPGLAGEKANASNYEFEDLDPSLEDEGFDFLAWFRETVEPADFVVLKMKAGEAELKFLTDLFGSGAICLVHELFLSCPDHVDGNGVTSKDCMNLFKSLRSSGVYVHQWWGD</sequence>
<evidence type="ECO:0000313" key="5">
    <source>
        <dbReference type="Proteomes" id="UP000008311"/>
    </source>
</evidence>
<dbReference type="KEGG" id="rcu:8284537"/>
<dbReference type="Pfam" id="PF25276">
    <property type="entry name" value="DUF7870"/>
    <property type="match status" value="1"/>
</dbReference>
<name>B9S0M5_RICCO</name>
<dbReference type="PANTHER" id="PTHR47291">
    <property type="entry name" value="PEPTIDE UPSTREAM PROTEIN"/>
    <property type="match status" value="1"/>
</dbReference>
<dbReference type="FunCoup" id="B9S0M5">
    <property type="interactions" value="472"/>
</dbReference>
<dbReference type="InterPro" id="IPR013216">
    <property type="entry name" value="Methyltransf_11"/>
</dbReference>
<organism evidence="4 5">
    <name type="scientific">Ricinus communis</name>
    <name type="common">Castor bean</name>
    <dbReference type="NCBI Taxonomy" id="3988"/>
    <lineage>
        <taxon>Eukaryota</taxon>
        <taxon>Viridiplantae</taxon>
        <taxon>Streptophyta</taxon>
        <taxon>Embryophyta</taxon>
        <taxon>Tracheophyta</taxon>
        <taxon>Spermatophyta</taxon>
        <taxon>Magnoliopsida</taxon>
        <taxon>eudicotyledons</taxon>
        <taxon>Gunneridae</taxon>
        <taxon>Pentapetalae</taxon>
        <taxon>rosids</taxon>
        <taxon>fabids</taxon>
        <taxon>Malpighiales</taxon>
        <taxon>Euphorbiaceae</taxon>
        <taxon>Acalyphoideae</taxon>
        <taxon>Acalypheae</taxon>
        <taxon>Ricinus</taxon>
    </lineage>
</organism>
<evidence type="ECO:0000259" key="3">
    <source>
        <dbReference type="Pfam" id="PF25276"/>
    </source>
</evidence>
<keyword evidence="1" id="KW-0472">Membrane</keyword>
<dbReference type="eggNOG" id="ENOG502QU2A">
    <property type="taxonomic scope" value="Eukaryota"/>
</dbReference>
<keyword evidence="5" id="KW-1185">Reference proteome</keyword>
<dbReference type="Pfam" id="PF08241">
    <property type="entry name" value="Methyltransf_11"/>
    <property type="match status" value="1"/>
</dbReference>
<evidence type="ECO:0000259" key="2">
    <source>
        <dbReference type="Pfam" id="PF08241"/>
    </source>
</evidence>